<protein>
    <submittedName>
        <fullName evidence="1">Uncharacterized protein</fullName>
    </submittedName>
</protein>
<accession>U7V685</accession>
<gene>
    <name evidence="1" type="ORF">HMPREF0202_02440</name>
</gene>
<dbReference type="Proteomes" id="UP000017081">
    <property type="component" value="Unassembled WGS sequence"/>
</dbReference>
<reference evidence="1 2" key="1">
    <citation type="submission" date="2013-08" db="EMBL/GenBank/DDBJ databases">
        <authorList>
            <person name="Weinstock G."/>
            <person name="Sodergren E."/>
            <person name="Wylie T."/>
            <person name="Fulton L."/>
            <person name="Fulton R."/>
            <person name="Fronick C."/>
            <person name="O'Laughlin M."/>
            <person name="Godfrey J."/>
            <person name="Miner T."/>
            <person name="Herter B."/>
            <person name="Appelbaum E."/>
            <person name="Cordes M."/>
            <person name="Lek S."/>
            <person name="Wollam A."/>
            <person name="Pepin K.H."/>
            <person name="Palsikar V.B."/>
            <person name="Mitreva M."/>
            <person name="Wilson R.K."/>
        </authorList>
    </citation>
    <scope>NUCLEOTIDE SEQUENCE [LARGE SCALE GENOMIC DNA]</scope>
    <source>
        <strain evidence="1 2">ATCC BAA-474</strain>
    </source>
</reference>
<evidence type="ECO:0000313" key="1">
    <source>
        <dbReference type="EMBL" id="ERT67197.1"/>
    </source>
</evidence>
<sequence>MKRIILLILFVSSILRANYLITNGEIALFYDGKNNILTNVKAREFSKDVLSNLQILLIKDYKIYRARNYYTQTKFIDGKNIFYMKYNINNNIVESYIVLSNENKNDMFIYTNLNGVKWNEPYKLVYKFSPLILEGNVENKDGYYKYDMLNFSKDDKSNILVATERDFENFKVKSLETTLLKGLNERIYLVKDIENKKDDSLEIVFSKKKPRFSNISFAEVMAREQKFWDNFNKKYYYLRDTVINQIKKLYLISFSNQNSLNMNMSRAKYMEQLKVIYLNGILNRERLIPEFNFDRGDSIQNMFTYYYYIKLSNLKENSDAKTLLRNNFIKVKEDIQESYKSITNKEGDWLENSLVFYNFLLEIEKLEKNELLFNEIELMKEDIRGK</sequence>
<keyword evidence="2" id="KW-1185">Reference proteome</keyword>
<dbReference type="STRING" id="1319815.HMPREF0202_02440"/>
<dbReference type="RefSeq" id="WP_023051970.1">
    <property type="nucleotide sequence ID" value="NZ_KI518098.1"/>
</dbReference>
<dbReference type="EMBL" id="AXZF01000120">
    <property type="protein sequence ID" value="ERT67197.1"/>
    <property type="molecule type" value="Genomic_DNA"/>
</dbReference>
<name>U7V685_9FUSO</name>
<organism evidence="1 2">
    <name type="scientific">Cetobacterium somerae ATCC BAA-474</name>
    <dbReference type="NCBI Taxonomy" id="1319815"/>
    <lineage>
        <taxon>Bacteria</taxon>
        <taxon>Fusobacteriati</taxon>
        <taxon>Fusobacteriota</taxon>
        <taxon>Fusobacteriia</taxon>
        <taxon>Fusobacteriales</taxon>
        <taxon>Fusobacteriaceae</taxon>
        <taxon>Cetobacterium</taxon>
    </lineage>
</organism>
<proteinExistence type="predicted"/>
<dbReference type="HOGENOM" id="CLU_716698_0_0_0"/>
<dbReference type="AlphaFoldDB" id="U7V685"/>
<feature type="non-terminal residue" evidence="1">
    <location>
        <position position="386"/>
    </location>
</feature>
<evidence type="ECO:0000313" key="2">
    <source>
        <dbReference type="Proteomes" id="UP000017081"/>
    </source>
</evidence>
<comment type="caution">
    <text evidence="1">The sequence shown here is derived from an EMBL/GenBank/DDBJ whole genome shotgun (WGS) entry which is preliminary data.</text>
</comment>